<gene>
    <name evidence="2" type="ORF">A4A49_32188</name>
</gene>
<evidence type="ECO:0008006" key="4">
    <source>
        <dbReference type="Google" id="ProtNLM"/>
    </source>
</evidence>
<feature type="chain" id="PRO_5012769205" description="Carboxypeptidase A inhibitor-like domain-containing protein" evidence="1">
    <location>
        <begin position="22"/>
        <end position="89"/>
    </location>
</feature>
<evidence type="ECO:0000256" key="1">
    <source>
        <dbReference type="SAM" id="SignalP"/>
    </source>
</evidence>
<proteinExistence type="predicted"/>
<reference evidence="2" key="1">
    <citation type="submission" date="2016-11" db="EMBL/GenBank/DDBJ databases">
        <title>The genome of Nicotiana attenuata.</title>
        <authorList>
            <person name="Xu S."/>
            <person name="Brockmoeller T."/>
            <person name="Gaquerel E."/>
            <person name="Navarro A."/>
            <person name="Kuhl H."/>
            <person name="Gase K."/>
            <person name="Ling Z."/>
            <person name="Zhou W."/>
            <person name="Kreitzer C."/>
            <person name="Stanke M."/>
            <person name="Tang H."/>
            <person name="Lyons E."/>
            <person name="Pandey P."/>
            <person name="Pandey S.P."/>
            <person name="Timmermann B."/>
            <person name="Baldwin I.T."/>
        </authorList>
    </citation>
    <scope>NUCLEOTIDE SEQUENCE [LARGE SCALE GENOMIC DNA]</scope>
    <source>
        <strain evidence="2">UT</strain>
    </source>
</reference>
<evidence type="ECO:0000313" key="3">
    <source>
        <dbReference type="Proteomes" id="UP000187609"/>
    </source>
</evidence>
<name>A0A1J6KSF4_NICAT</name>
<evidence type="ECO:0000313" key="2">
    <source>
        <dbReference type="EMBL" id="OIT22033.1"/>
    </source>
</evidence>
<keyword evidence="1" id="KW-0732">Signal</keyword>
<dbReference type="Proteomes" id="UP000187609">
    <property type="component" value="Unassembled WGS sequence"/>
</dbReference>
<feature type="signal peptide" evidence="1">
    <location>
        <begin position="1"/>
        <end position="21"/>
    </location>
</feature>
<protein>
    <recommendedName>
        <fullName evidence="4">Carboxypeptidase A inhibitor-like domain-containing protein</fullName>
    </recommendedName>
</protein>
<keyword evidence="3" id="KW-1185">Reference proteome</keyword>
<sequence>MANMMVHKLGFILTILLISAAVNVSWLERKCVIATPNVDHDLAAVKRRLLPQVNSLKTCTRACKTSADCSDCWFCCVCAQNAQGYPMCI</sequence>
<accession>A0A1J6KSF4</accession>
<organism evidence="2 3">
    <name type="scientific">Nicotiana attenuata</name>
    <name type="common">Coyote tobacco</name>
    <dbReference type="NCBI Taxonomy" id="49451"/>
    <lineage>
        <taxon>Eukaryota</taxon>
        <taxon>Viridiplantae</taxon>
        <taxon>Streptophyta</taxon>
        <taxon>Embryophyta</taxon>
        <taxon>Tracheophyta</taxon>
        <taxon>Spermatophyta</taxon>
        <taxon>Magnoliopsida</taxon>
        <taxon>eudicotyledons</taxon>
        <taxon>Gunneridae</taxon>
        <taxon>Pentapetalae</taxon>
        <taxon>asterids</taxon>
        <taxon>lamiids</taxon>
        <taxon>Solanales</taxon>
        <taxon>Solanaceae</taxon>
        <taxon>Nicotianoideae</taxon>
        <taxon>Nicotianeae</taxon>
        <taxon>Nicotiana</taxon>
    </lineage>
</organism>
<comment type="caution">
    <text evidence="2">The sequence shown here is derived from an EMBL/GenBank/DDBJ whole genome shotgun (WGS) entry which is preliminary data.</text>
</comment>
<dbReference type="AlphaFoldDB" id="A0A1J6KSF4"/>
<dbReference type="Gramene" id="OIT22033">
    <property type="protein sequence ID" value="OIT22033"/>
    <property type="gene ID" value="A4A49_32188"/>
</dbReference>
<dbReference type="EMBL" id="MJEQ01003934">
    <property type="protein sequence ID" value="OIT22033.1"/>
    <property type="molecule type" value="Genomic_DNA"/>
</dbReference>